<dbReference type="PROSITE" id="PS01124">
    <property type="entry name" value="HTH_ARAC_FAMILY_2"/>
    <property type="match status" value="1"/>
</dbReference>
<gene>
    <name evidence="5" type="ORF">A8C56_13235</name>
</gene>
<dbReference type="PANTHER" id="PTHR43280">
    <property type="entry name" value="ARAC-FAMILY TRANSCRIPTIONAL REGULATOR"/>
    <property type="match status" value="1"/>
</dbReference>
<dbReference type="STRING" id="1176587.A8C56_13235"/>
<feature type="domain" description="HTH araC/xylS-type" evidence="4">
    <location>
        <begin position="192"/>
        <end position="290"/>
    </location>
</feature>
<dbReference type="AlphaFoldDB" id="A0A1A9I989"/>
<dbReference type="InterPro" id="IPR009057">
    <property type="entry name" value="Homeodomain-like_sf"/>
</dbReference>
<evidence type="ECO:0000256" key="1">
    <source>
        <dbReference type="ARBA" id="ARBA00023015"/>
    </source>
</evidence>
<dbReference type="PANTHER" id="PTHR43280:SF30">
    <property type="entry name" value="MMSAB OPERON REGULATORY PROTEIN"/>
    <property type="match status" value="1"/>
</dbReference>
<proteinExistence type="predicted"/>
<dbReference type="InterPro" id="IPR018060">
    <property type="entry name" value="HTH_AraC"/>
</dbReference>
<dbReference type="InterPro" id="IPR018062">
    <property type="entry name" value="HTH_AraC-typ_CS"/>
</dbReference>
<dbReference type="InterPro" id="IPR020449">
    <property type="entry name" value="Tscrpt_reg_AraC-type_HTH"/>
</dbReference>
<dbReference type="Pfam" id="PF12833">
    <property type="entry name" value="HTH_18"/>
    <property type="match status" value="1"/>
</dbReference>
<dbReference type="RefSeq" id="WP_067761998.1">
    <property type="nucleotide sequence ID" value="NZ_CP015772.1"/>
</dbReference>
<evidence type="ECO:0000259" key="4">
    <source>
        <dbReference type="PROSITE" id="PS01124"/>
    </source>
</evidence>
<evidence type="ECO:0000256" key="3">
    <source>
        <dbReference type="ARBA" id="ARBA00023163"/>
    </source>
</evidence>
<dbReference type="InterPro" id="IPR003313">
    <property type="entry name" value="AraC-bd"/>
</dbReference>
<dbReference type="GO" id="GO:0043565">
    <property type="term" value="F:sequence-specific DNA binding"/>
    <property type="evidence" value="ECO:0007669"/>
    <property type="project" value="InterPro"/>
</dbReference>
<keyword evidence="3" id="KW-0804">Transcription</keyword>
<dbReference type="OrthoDB" id="9782911at2"/>
<sequence length="301" mass="34778">MSKSFFKYLSIGPLEEKWGLYATTVGYSKVEANENYPSGVHPQSHQLTWDRGRILNDYYLVFISKGMGNFCSAHTEPEKIEEGACFFLFPGIWHRYKPDVKSGWEEYWIGYHGSYADELMKQGFFNSRQPIVKVGLNKELLALFNRMLDLVKQSLVGYPQQLSGLLLQLLGQVNNAIITREYDNDPVARLISKAKFLMHQSFEKALNMEGLARELPMGYSAFRKKFKEVSGQSPQQYHQQLRLDRAKELLESTVLNIDEIADQTGFESVYYFSRLFKKKTGISPKNYRISFLKSIKEKMPA</sequence>
<dbReference type="InterPro" id="IPR037923">
    <property type="entry name" value="HTH-like"/>
</dbReference>
<dbReference type="PRINTS" id="PR00032">
    <property type="entry name" value="HTHARAC"/>
</dbReference>
<dbReference type="KEGG" id="nia:A8C56_13235"/>
<dbReference type="SMART" id="SM00342">
    <property type="entry name" value="HTH_ARAC"/>
    <property type="match status" value="1"/>
</dbReference>
<dbReference type="Pfam" id="PF02311">
    <property type="entry name" value="AraC_binding"/>
    <property type="match status" value="1"/>
</dbReference>
<organism evidence="5 6">
    <name type="scientific">Niabella ginsenosidivorans</name>
    <dbReference type="NCBI Taxonomy" id="1176587"/>
    <lineage>
        <taxon>Bacteria</taxon>
        <taxon>Pseudomonadati</taxon>
        <taxon>Bacteroidota</taxon>
        <taxon>Chitinophagia</taxon>
        <taxon>Chitinophagales</taxon>
        <taxon>Chitinophagaceae</taxon>
        <taxon>Niabella</taxon>
    </lineage>
</organism>
<dbReference type="Proteomes" id="UP000077667">
    <property type="component" value="Chromosome"/>
</dbReference>
<keyword evidence="6" id="KW-1185">Reference proteome</keyword>
<name>A0A1A9I989_9BACT</name>
<accession>A0A1A9I989</accession>
<dbReference type="PROSITE" id="PS00041">
    <property type="entry name" value="HTH_ARAC_FAMILY_1"/>
    <property type="match status" value="1"/>
</dbReference>
<dbReference type="EMBL" id="CP015772">
    <property type="protein sequence ID" value="ANH83915.1"/>
    <property type="molecule type" value="Genomic_DNA"/>
</dbReference>
<keyword evidence="2" id="KW-0238">DNA-binding</keyword>
<evidence type="ECO:0000313" key="6">
    <source>
        <dbReference type="Proteomes" id="UP000077667"/>
    </source>
</evidence>
<dbReference type="SUPFAM" id="SSF46689">
    <property type="entry name" value="Homeodomain-like"/>
    <property type="match status" value="2"/>
</dbReference>
<reference evidence="5 6" key="1">
    <citation type="submission" date="2016-05" db="EMBL/GenBank/DDBJ databases">
        <title>Niabella ginsenosidivorans BS26 whole genome sequencing.</title>
        <authorList>
            <person name="Im W.T."/>
            <person name="Siddiqi M.Z."/>
        </authorList>
    </citation>
    <scope>NUCLEOTIDE SEQUENCE [LARGE SCALE GENOMIC DNA]</scope>
    <source>
        <strain evidence="5 6">BS26</strain>
    </source>
</reference>
<dbReference type="Gene3D" id="1.10.10.60">
    <property type="entry name" value="Homeodomain-like"/>
    <property type="match status" value="2"/>
</dbReference>
<keyword evidence="1" id="KW-0805">Transcription regulation</keyword>
<dbReference type="SUPFAM" id="SSF51215">
    <property type="entry name" value="Regulatory protein AraC"/>
    <property type="match status" value="1"/>
</dbReference>
<evidence type="ECO:0000313" key="5">
    <source>
        <dbReference type="EMBL" id="ANH83915.1"/>
    </source>
</evidence>
<evidence type="ECO:0000256" key="2">
    <source>
        <dbReference type="ARBA" id="ARBA00023125"/>
    </source>
</evidence>
<protein>
    <submittedName>
        <fullName evidence="5">AraC family transcriptional regulator</fullName>
    </submittedName>
</protein>
<dbReference type="GO" id="GO:0003700">
    <property type="term" value="F:DNA-binding transcription factor activity"/>
    <property type="evidence" value="ECO:0007669"/>
    <property type="project" value="InterPro"/>
</dbReference>